<keyword evidence="1" id="KW-0749">Sporulation</keyword>
<dbReference type="AlphaFoldDB" id="A0A140LD47"/>
<dbReference type="PIRSF" id="PIRSF018571">
    <property type="entry name" value="SpoIIGA"/>
    <property type="match status" value="1"/>
</dbReference>
<sequence>MVIYLDVVFAINFIMNLAILWLVKLILKLRSKRFRFIMAALLGNLFLLDMFFLNGEFSNTIPGKIVASVLMVLAAFYPMTLSEFLRALSLFYFVSFMVGGGAFAVFYLINTEDAFSQGLLVNNISVPWWILLVSFTFLFAFFRLVWSMISRRLLTNSLVVPVTVGIAGEQLKIRALIDTGNDLKDPVSGSPVMIVEYSAVEQLLPDKIKQCLKGEVIENLKELEQSVLHSQWATRIRIIPFTSIGKNKGIMAGLKADRVYIWLDGKVYEADNVVLGICNRALSPCGDYEALLNPEFLIR</sequence>
<gene>
    <name evidence="4" type="primary">spoIIGA</name>
    <name evidence="4" type="ORF">AN618_02270</name>
</gene>
<comment type="subcellular location">
    <subcellularLocation>
        <location evidence="1">Cell membrane</location>
    </subcellularLocation>
</comment>
<keyword evidence="1" id="KW-0064">Aspartyl protease</keyword>
<organism evidence="4 5">
    <name type="scientific">Fervidicola ferrireducens</name>
    <dbReference type="NCBI Taxonomy" id="520764"/>
    <lineage>
        <taxon>Bacteria</taxon>
        <taxon>Bacillati</taxon>
        <taxon>Bacillota</taxon>
        <taxon>Clostridia</taxon>
        <taxon>Thermosediminibacterales</taxon>
        <taxon>Thermosediminibacteraceae</taxon>
        <taxon>Fervidicola</taxon>
    </lineage>
</organism>
<dbReference type="Proteomes" id="UP000070427">
    <property type="component" value="Unassembled WGS sequence"/>
</dbReference>
<feature type="transmembrane region" description="Helical" evidence="3">
    <location>
        <begin position="34"/>
        <end position="55"/>
    </location>
</feature>
<feature type="transmembrane region" description="Helical" evidence="3">
    <location>
        <begin position="90"/>
        <end position="109"/>
    </location>
</feature>
<dbReference type="GO" id="GO:0006508">
    <property type="term" value="P:proteolysis"/>
    <property type="evidence" value="ECO:0007669"/>
    <property type="project" value="UniProtKB-KW"/>
</dbReference>
<keyword evidence="1" id="KW-1003">Cell membrane</keyword>
<dbReference type="GO" id="GO:0004190">
    <property type="term" value="F:aspartic-type endopeptidase activity"/>
    <property type="evidence" value="ECO:0007669"/>
    <property type="project" value="UniProtKB-KW"/>
</dbReference>
<accession>A0A140LD47</accession>
<keyword evidence="3" id="KW-0812">Transmembrane</keyword>
<dbReference type="NCBIfam" id="TIGR02854">
    <property type="entry name" value="spore_II_GA"/>
    <property type="match status" value="1"/>
</dbReference>
<comment type="similarity">
    <text evidence="1">Belongs to the peptidase U4 family.</text>
</comment>
<keyword evidence="3" id="KW-1133">Transmembrane helix</keyword>
<evidence type="ECO:0000256" key="1">
    <source>
        <dbReference type="PIRNR" id="PIRNR018571"/>
    </source>
</evidence>
<dbReference type="GO" id="GO:0030436">
    <property type="term" value="P:asexual sporulation"/>
    <property type="evidence" value="ECO:0007669"/>
    <property type="project" value="InterPro"/>
</dbReference>
<dbReference type="FunCoup" id="A0A140LD47">
    <property type="interactions" value="50"/>
</dbReference>
<feature type="transmembrane region" description="Helical" evidence="3">
    <location>
        <begin position="6"/>
        <end position="27"/>
    </location>
</feature>
<dbReference type="EC" id="3.4.23.-" evidence="1"/>
<evidence type="ECO:0000313" key="5">
    <source>
        <dbReference type="Proteomes" id="UP000070427"/>
    </source>
</evidence>
<dbReference type="GO" id="GO:0005886">
    <property type="term" value="C:plasma membrane"/>
    <property type="evidence" value="ECO:0007669"/>
    <property type="project" value="UniProtKB-SubCell"/>
</dbReference>
<evidence type="ECO:0000256" key="3">
    <source>
        <dbReference type="SAM" id="Phobius"/>
    </source>
</evidence>
<reference evidence="4 5" key="1">
    <citation type="submission" date="2015-12" db="EMBL/GenBank/DDBJ databases">
        <title>Draft genome sequnece of Fervidicola ferrireducens strain Y170.</title>
        <authorList>
            <person name="Patel B.K."/>
        </authorList>
    </citation>
    <scope>NUCLEOTIDE SEQUENCE [LARGE SCALE GENOMIC DNA]</scope>
    <source>
        <strain evidence="4 5">Y170</strain>
    </source>
</reference>
<dbReference type="EMBL" id="LOED01000002">
    <property type="protein sequence ID" value="KXG78472.1"/>
    <property type="molecule type" value="Genomic_DNA"/>
</dbReference>
<dbReference type="InParanoid" id="A0A140LD47"/>
<keyword evidence="5" id="KW-1185">Reference proteome</keyword>
<dbReference type="OrthoDB" id="2690199at2"/>
<comment type="caution">
    <text evidence="4">The sequence shown here is derived from an EMBL/GenBank/DDBJ whole genome shotgun (WGS) entry which is preliminary data.</text>
</comment>
<dbReference type="InterPro" id="IPR005081">
    <property type="entry name" value="SpoIIGA"/>
</dbReference>
<feature type="transmembrane region" description="Helical" evidence="3">
    <location>
        <begin position="61"/>
        <end position="78"/>
    </location>
</feature>
<keyword evidence="1" id="KW-0645">Protease</keyword>
<feature type="transmembrane region" description="Helical" evidence="3">
    <location>
        <begin position="129"/>
        <end position="146"/>
    </location>
</feature>
<dbReference type="RefSeq" id="WP_066351047.1">
    <property type="nucleotide sequence ID" value="NZ_LOED01000002.1"/>
</dbReference>
<evidence type="ECO:0000256" key="2">
    <source>
        <dbReference type="PIRSR" id="PIRSR018571-1"/>
    </source>
</evidence>
<feature type="active site" evidence="2">
    <location>
        <position position="178"/>
    </location>
</feature>
<dbReference type="STRING" id="520764.AN618_02270"/>
<dbReference type="GO" id="GO:0030435">
    <property type="term" value="P:sporulation resulting in formation of a cellular spore"/>
    <property type="evidence" value="ECO:0007669"/>
    <property type="project" value="UniProtKB-KW"/>
</dbReference>
<name>A0A140LD47_9FIRM</name>
<keyword evidence="1 3" id="KW-0472">Membrane</keyword>
<evidence type="ECO:0000313" key="4">
    <source>
        <dbReference type="EMBL" id="KXG78472.1"/>
    </source>
</evidence>
<comment type="function">
    <text evidence="1">Probable aspartic protease that is responsible for the proteolytic cleavage of the RNA polymerase sigma E factor (SigE/spoIIGB) to yield the active peptide in the mother cell during sporulation. Responds to a signal from the forespore that is triggered by the extracellular signal protein SpoIIR.</text>
</comment>
<protein>
    <recommendedName>
        <fullName evidence="1">Sporulation sigma-E factor-processing peptidase</fullName>
        <ecNumber evidence="1">3.4.23.-</ecNumber>
    </recommendedName>
    <alternativeName>
        <fullName evidence="1">Membrane-associated aspartic protease</fullName>
    </alternativeName>
    <alternativeName>
        <fullName evidence="1">Stage II sporulation protein GA</fullName>
    </alternativeName>
</protein>
<proteinExistence type="inferred from homology"/>
<keyword evidence="1 4" id="KW-0378">Hydrolase</keyword>
<dbReference type="Pfam" id="PF03419">
    <property type="entry name" value="Peptidase_U4"/>
    <property type="match status" value="1"/>
</dbReference>